<proteinExistence type="predicted"/>
<dbReference type="PRINTS" id="PR00702">
    <property type="entry name" value="ACRIFLAVINRP"/>
</dbReference>
<dbReference type="Gene3D" id="1.20.1640.10">
    <property type="entry name" value="Multidrug efflux transporter AcrB transmembrane domain"/>
    <property type="match status" value="2"/>
</dbReference>
<accession>A0A1Z4C1T5</accession>
<dbReference type="PANTHER" id="PTHR32063">
    <property type="match status" value="1"/>
</dbReference>
<dbReference type="GO" id="GO:0005886">
    <property type="term" value="C:plasma membrane"/>
    <property type="evidence" value="ECO:0007669"/>
    <property type="project" value="TreeGrafter"/>
</dbReference>
<dbReference type="SUPFAM" id="SSF82866">
    <property type="entry name" value="Multidrug efflux transporter AcrB transmembrane domain"/>
    <property type="match status" value="2"/>
</dbReference>
<feature type="transmembrane region" description="Helical" evidence="1">
    <location>
        <begin position="1024"/>
        <end position="1044"/>
    </location>
</feature>
<name>A0A1Z4C1T5_9GAMM</name>
<organism evidence="2 3">
    <name type="scientific">Methylovulum psychrotolerans</name>
    <dbReference type="NCBI Taxonomy" id="1704499"/>
    <lineage>
        <taxon>Bacteria</taxon>
        <taxon>Pseudomonadati</taxon>
        <taxon>Pseudomonadota</taxon>
        <taxon>Gammaproteobacteria</taxon>
        <taxon>Methylococcales</taxon>
        <taxon>Methylococcaceae</taxon>
        <taxon>Methylovulum</taxon>
    </lineage>
</organism>
<dbReference type="InterPro" id="IPR027463">
    <property type="entry name" value="AcrB_DN_DC_subdom"/>
</dbReference>
<dbReference type="Gene3D" id="3.30.70.1320">
    <property type="entry name" value="Multidrug efflux transporter AcrB pore domain like"/>
    <property type="match status" value="1"/>
</dbReference>
<feature type="transmembrane region" description="Helical" evidence="1">
    <location>
        <begin position="469"/>
        <end position="494"/>
    </location>
</feature>
<dbReference type="GO" id="GO:0042910">
    <property type="term" value="F:xenobiotic transmembrane transporter activity"/>
    <property type="evidence" value="ECO:0007669"/>
    <property type="project" value="TreeGrafter"/>
</dbReference>
<dbReference type="SUPFAM" id="SSF82693">
    <property type="entry name" value="Multidrug efflux transporter AcrB pore domain, PN1, PN2, PC1 and PC2 subdomains"/>
    <property type="match status" value="3"/>
</dbReference>
<reference evidence="2 3" key="1">
    <citation type="submission" date="2017-06" db="EMBL/GenBank/DDBJ databases">
        <title>Genome Sequencing of the methanotroph Methylovulum psychrotolerants str. HV10-M2 isolated from a high-altitude environment.</title>
        <authorList>
            <person name="Mateos-Rivera A."/>
        </authorList>
    </citation>
    <scope>NUCLEOTIDE SEQUENCE [LARGE SCALE GENOMIC DNA]</scope>
    <source>
        <strain evidence="2 3">HV10_M2</strain>
    </source>
</reference>
<feature type="transmembrane region" description="Helical" evidence="1">
    <location>
        <begin position="909"/>
        <end position="926"/>
    </location>
</feature>
<dbReference type="Gene3D" id="3.30.2090.10">
    <property type="entry name" value="Multidrug efflux transporter AcrB TolC docking domain, DN and DC subdomains"/>
    <property type="match status" value="2"/>
</dbReference>
<dbReference type="EMBL" id="CP022129">
    <property type="protein sequence ID" value="ASF47479.1"/>
    <property type="molecule type" value="Genomic_DNA"/>
</dbReference>
<keyword evidence="3" id="KW-1185">Reference proteome</keyword>
<dbReference type="RefSeq" id="WP_088620351.1">
    <property type="nucleotide sequence ID" value="NZ_CP022129.1"/>
</dbReference>
<dbReference type="OrthoDB" id="9757940at2"/>
<feature type="transmembrane region" description="Helical" evidence="1">
    <location>
        <begin position="967"/>
        <end position="987"/>
    </location>
</feature>
<feature type="transmembrane region" description="Helical" evidence="1">
    <location>
        <begin position="367"/>
        <end position="386"/>
    </location>
</feature>
<sequence>MSADIKKDSLTVAIVRLFTTSHLSLLFLLISLLAGAAALLLTPREEDPQIIVPVMDVFVQVPGASAGEVEQQVTTPLEVLLRQIQGVEYVYSVSRPGEAVVTVRYLVGENLESSLIKTRDKLQANQDMIPPSVSNWLVKPVEIDDVPIVLLSLSSSQPNGEATALRRIADELIARLREVDNVGKSWVVGSAPRRVSIYPDPAKLEAAALTLPDIQQALAQNNSNLHVGTITADNKQLVLEAGPSFDDAGQVGATVLKSVGGRLLHLRDVAQIIDGAADVDEYTRIGFGPAVAAMQTVGNTAPLPMAGEERYMTTIAIAKRRGSNAVSVAEQVLALTEQLKGTLIPDDVLLTVTRNYGATADHKVNELVMHLSLAILTIIVLLALSLGFKESLIVSLAVPMTFAVTLLCDYLFGYTINRVTLFALILSLGLLVDDPIVDVENIHRHYQMRKEPPLQALLTAVNEIRPPTILATFAVIMSFVPMFFITGMMGPYMAPMAFNVPIAMLLSLVIAFTVTPWASYRLLKGDYGKGHDTVFDLKASRGFKIYQAILAPLLASKAKAGWFLLAVLLAFVASAMLAVTRVVPLKLLPFDNKNDLQLIIDMPKGSSLEATDEVAAALGQYLASVNEVSSYQRYVGLASPMDFNGMVRHYYLRQGANVGDIRIVLADKTRREQSSHAIALRIRPDIDRIEKRYGANVKIVEMPPGPPVLSTLVAEIYGPPEARYQDILRVAQRVRADVAKTAGVVDIDDVIEAEQGKLHFLIDHDKAALLGISSAQVARTLQLAIEGVQVGQLHLAQERQPLTIQLQLPRAVRSSEADLLALSVASAGGTLVRLSELGQFAHENGEQAIYHKNMQRVAYVTGEMAGRSPVEAILDLFGVFDREPLPDGYHAEMAGEGEWKITVDVFRDLGLAFAAAMVMIYVLLVGQTGSLSVPLIMMIAIPLTVIGIMPGFWFINLFTAPVGGYATPIYFTATAMIGMIALAGIVVRNSIILIDFIENIYRNNPAISLAEAIVEAGATRLKPIFLTAASAVLGSMMIVLDPIFSGLAWSFIFGIIASTLFSLVVIPVVYFLLKRNSLKKVLPEV</sequence>
<keyword evidence="1" id="KW-1133">Transmembrane helix</keyword>
<feature type="transmembrane region" description="Helical" evidence="1">
    <location>
        <begin position="562"/>
        <end position="583"/>
    </location>
</feature>
<keyword evidence="1" id="KW-0812">Transmembrane</keyword>
<dbReference type="SUPFAM" id="SSF82714">
    <property type="entry name" value="Multidrug efflux transporter AcrB TolC docking domain, DN and DC subdomains"/>
    <property type="match status" value="2"/>
</dbReference>
<dbReference type="KEGG" id="mpsy:CEK71_16205"/>
<dbReference type="PANTHER" id="PTHR32063:SF16">
    <property type="entry name" value="CATION EFFLUX SYSTEM (ACRB_ACRD_ACRF FAMILY)"/>
    <property type="match status" value="1"/>
</dbReference>
<evidence type="ECO:0000313" key="2">
    <source>
        <dbReference type="EMBL" id="ASF47479.1"/>
    </source>
</evidence>
<dbReference type="AlphaFoldDB" id="A0A1Z4C1T5"/>
<dbReference type="Pfam" id="PF00873">
    <property type="entry name" value="ACR_tran"/>
    <property type="match status" value="1"/>
</dbReference>
<evidence type="ECO:0000256" key="1">
    <source>
        <dbReference type="SAM" id="Phobius"/>
    </source>
</evidence>
<feature type="transmembrane region" description="Helical" evidence="1">
    <location>
        <begin position="933"/>
        <end position="955"/>
    </location>
</feature>
<dbReference type="InterPro" id="IPR001036">
    <property type="entry name" value="Acrflvin-R"/>
</dbReference>
<dbReference type="Proteomes" id="UP000197019">
    <property type="component" value="Chromosome"/>
</dbReference>
<dbReference type="Gene3D" id="3.30.70.1440">
    <property type="entry name" value="Multidrug efflux transporter AcrB pore domain"/>
    <property type="match status" value="1"/>
</dbReference>
<dbReference type="Gene3D" id="3.30.70.1430">
    <property type="entry name" value="Multidrug efflux transporter AcrB pore domain"/>
    <property type="match status" value="2"/>
</dbReference>
<feature type="transmembrane region" description="Helical" evidence="1">
    <location>
        <begin position="393"/>
        <end position="413"/>
    </location>
</feature>
<gene>
    <name evidence="2" type="ORF">CEK71_16205</name>
</gene>
<evidence type="ECO:0000313" key="3">
    <source>
        <dbReference type="Proteomes" id="UP000197019"/>
    </source>
</evidence>
<protein>
    <submittedName>
        <fullName evidence="2">Acriflavine resistance protein B</fullName>
    </submittedName>
</protein>
<keyword evidence="1" id="KW-0472">Membrane</keyword>
<feature type="transmembrane region" description="Helical" evidence="1">
    <location>
        <begin position="500"/>
        <end position="520"/>
    </location>
</feature>
<feature type="transmembrane region" description="Helical" evidence="1">
    <location>
        <begin position="1050"/>
        <end position="1073"/>
    </location>
</feature>